<keyword evidence="1" id="KW-0645">Protease</keyword>
<sequence length="152" mass="16780">MLTPFTHLDLSKEAWAHGTRLEYQAEVTINLQARYDNNEPMSGGQVSVFAPGELSEPWMQTYCDEEGFFSFTPDMMRPGLWEVHINHDGHGAVINIPVGDDMPLSGSSSSVTKLQKAIMIGSVLWGFLGTALYFSRRKSGPLPQGGHKDAHT</sequence>
<keyword evidence="2" id="KW-1185">Reference proteome</keyword>
<comment type="caution">
    <text evidence="1">The sequence shown here is derived from an EMBL/GenBank/DDBJ whole genome shotgun (WGS) entry which is preliminary data.</text>
</comment>
<dbReference type="AlphaFoldDB" id="A0A6I0F1N1"/>
<accession>A0A6I0F1N1</accession>
<organism evidence="1 2">
    <name type="scientific">Heliorestis acidaminivorans</name>
    <dbReference type="NCBI Taxonomy" id="553427"/>
    <lineage>
        <taxon>Bacteria</taxon>
        <taxon>Bacillati</taxon>
        <taxon>Bacillota</taxon>
        <taxon>Clostridia</taxon>
        <taxon>Eubacteriales</taxon>
        <taxon>Heliobacteriaceae</taxon>
        <taxon>Heliorestis</taxon>
    </lineage>
</organism>
<dbReference type="RefSeq" id="WP_151620446.1">
    <property type="nucleotide sequence ID" value="NZ_WBXO01000007.1"/>
</dbReference>
<evidence type="ECO:0000313" key="2">
    <source>
        <dbReference type="Proteomes" id="UP000468766"/>
    </source>
</evidence>
<dbReference type="OrthoDB" id="7873998at2"/>
<protein>
    <submittedName>
        <fullName evidence="1">Carboxypeptidase regulatory-like domain-containing protein</fullName>
    </submittedName>
</protein>
<reference evidence="1 2" key="1">
    <citation type="submission" date="2019-10" db="EMBL/GenBank/DDBJ databases">
        <title>Whole-genome sequence of the extremophile Heliorestis acidaminivorans DSM 24790.</title>
        <authorList>
            <person name="Kyndt J.A."/>
            <person name="Meyer T.E."/>
        </authorList>
    </citation>
    <scope>NUCLEOTIDE SEQUENCE [LARGE SCALE GENOMIC DNA]</scope>
    <source>
        <strain evidence="1 2">DSM 24790</strain>
    </source>
</reference>
<name>A0A6I0F1N1_9FIRM</name>
<dbReference type="GO" id="GO:0004180">
    <property type="term" value="F:carboxypeptidase activity"/>
    <property type="evidence" value="ECO:0007669"/>
    <property type="project" value="UniProtKB-KW"/>
</dbReference>
<evidence type="ECO:0000313" key="1">
    <source>
        <dbReference type="EMBL" id="KAB2952119.1"/>
    </source>
</evidence>
<dbReference type="Proteomes" id="UP000468766">
    <property type="component" value="Unassembled WGS sequence"/>
</dbReference>
<dbReference type="EMBL" id="WBXO01000007">
    <property type="protein sequence ID" value="KAB2952119.1"/>
    <property type="molecule type" value="Genomic_DNA"/>
</dbReference>
<keyword evidence="1" id="KW-0378">Hydrolase</keyword>
<proteinExistence type="predicted"/>
<keyword evidence="1" id="KW-0121">Carboxypeptidase</keyword>
<gene>
    <name evidence="1" type="ORF">F9B85_09915</name>
</gene>